<dbReference type="GO" id="GO:0016620">
    <property type="term" value="F:oxidoreductase activity, acting on the aldehyde or oxo group of donors, NAD or NADP as acceptor"/>
    <property type="evidence" value="ECO:0007669"/>
    <property type="project" value="InterPro"/>
</dbReference>
<organism evidence="6 7">
    <name type="scientific">Sphingosinicella microcystinivorans</name>
    <dbReference type="NCBI Taxonomy" id="335406"/>
    <lineage>
        <taxon>Bacteria</taxon>
        <taxon>Pseudomonadati</taxon>
        <taxon>Pseudomonadota</taxon>
        <taxon>Alphaproteobacteria</taxon>
        <taxon>Sphingomonadales</taxon>
        <taxon>Sphingosinicellaceae</taxon>
        <taxon>Sphingosinicella</taxon>
    </lineage>
</organism>
<dbReference type="SUPFAM" id="SSF53720">
    <property type="entry name" value="ALDH-like"/>
    <property type="match status" value="1"/>
</dbReference>
<evidence type="ECO:0000259" key="5">
    <source>
        <dbReference type="Pfam" id="PF00171"/>
    </source>
</evidence>
<dbReference type="Proteomes" id="UP000275727">
    <property type="component" value="Chromosome"/>
</dbReference>
<dbReference type="PROSITE" id="PS00687">
    <property type="entry name" value="ALDEHYDE_DEHYDR_GLU"/>
    <property type="match status" value="1"/>
</dbReference>
<dbReference type="PANTHER" id="PTHR11699">
    <property type="entry name" value="ALDEHYDE DEHYDROGENASE-RELATED"/>
    <property type="match status" value="1"/>
</dbReference>
<name>A0AAD1D607_SPHMI</name>
<evidence type="ECO:0000256" key="4">
    <source>
        <dbReference type="RuleBase" id="RU003345"/>
    </source>
</evidence>
<dbReference type="InterPro" id="IPR016161">
    <property type="entry name" value="Ald_DH/histidinol_DH"/>
</dbReference>
<dbReference type="Gene3D" id="3.40.605.10">
    <property type="entry name" value="Aldehyde Dehydrogenase, Chain A, domain 1"/>
    <property type="match status" value="1"/>
</dbReference>
<dbReference type="KEGG" id="smic:SmB9_16500"/>
<feature type="active site" evidence="3">
    <location>
        <position position="296"/>
    </location>
</feature>
<dbReference type="InterPro" id="IPR029510">
    <property type="entry name" value="Ald_DH_CS_GLU"/>
</dbReference>
<dbReference type="AlphaFoldDB" id="A0AAD1D607"/>
<comment type="similarity">
    <text evidence="1 4">Belongs to the aldehyde dehydrogenase family.</text>
</comment>
<dbReference type="FunFam" id="3.40.605.10:FF:000007">
    <property type="entry name" value="NAD/NADP-dependent betaine aldehyde dehydrogenase"/>
    <property type="match status" value="1"/>
</dbReference>
<evidence type="ECO:0000313" key="7">
    <source>
        <dbReference type="Proteomes" id="UP000275727"/>
    </source>
</evidence>
<gene>
    <name evidence="6" type="ORF">SmB9_16500</name>
</gene>
<evidence type="ECO:0000256" key="3">
    <source>
        <dbReference type="PROSITE-ProRule" id="PRU10007"/>
    </source>
</evidence>
<dbReference type="EMBL" id="AP018711">
    <property type="protein sequence ID" value="BBE33992.1"/>
    <property type="molecule type" value="Genomic_DNA"/>
</dbReference>
<dbReference type="InterPro" id="IPR015590">
    <property type="entry name" value="Aldehyde_DH_dom"/>
</dbReference>
<proteinExistence type="inferred from homology"/>
<dbReference type="Gene3D" id="3.40.309.10">
    <property type="entry name" value="Aldehyde Dehydrogenase, Chain A, domain 2"/>
    <property type="match status" value="1"/>
</dbReference>
<evidence type="ECO:0000313" key="6">
    <source>
        <dbReference type="EMBL" id="BBE33992.1"/>
    </source>
</evidence>
<dbReference type="PROSITE" id="PS00070">
    <property type="entry name" value="ALDEHYDE_DEHYDR_CYS"/>
    <property type="match status" value="1"/>
</dbReference>
<feature type="domain" description="Aldehyde dehydrogenase" evidence="5">
    <location>
        <begin position="58"/>
        <end position="523"/>
    </location>
</feature>
<evidence type="ECO:0000256" key="1">
    <source>
        <dbReference type="ARBA" id="ARBA00009986"/>
    </source>
</evidence>
<dbReference type="Pfam" id="PF00171">
    <property type="entry name" value="Aldedh"/>
    <property type="match status" value="1"/>
</dbReference>
<dbReference type="InterPro" id="IPR016162">
    <property type="entry name" value="Ald_DH_N"/>
</dbReference>
<dbReference type="InterPro" id="IPR016163">
    <property type="entry name" value="Ald_DH_C"/>
</dbReference>
<sequence>MEPAHRFFAAAQKRGAATSSNLPKIRFPKSLPMTTPLDWHARAAALALPTRPFIDGRFTDSASVEGFDSINPATNRPVCTLPVGADDDVDRAVAAARRAFEDGRWSKATPLHRKAVLLRIAELIEANADDLALMDVLEMGKAISAARAEIAFATGFFRYYGEATDKLYGSVAPSDSITLSLGLLEPRGVVGAIVPWNFPLINAALKAAPALAAGNSVVLKPSEIASTSALRLAEIASEAGLPDGVLNVVPGLGPTVGQAMGRHGGIDLISFTGSTATGRMFMTYAGQSNGKPLLLECGGKSPQVVCADMADDLETVAARVAHDAFWNQGQWCAAKTRLIVEDSFHDRLVEAVIKAAKTRVPGDPLDPATGFGTIATRGQLDKIRGFIDHARTEGANVAYDGGTWGETSTAPAVLTDVRPDMTVACEEVFGPVLSVLRFRDFDEALAIANDTPYGLAASLWTRDARRTQAAARGLRAGRITVRASAAAGEHSGFAMGAEPWGASGFGIEGGMDGLRSYCRIKAVELVN</sequence>
<protein>
    <submittedName>
        <fullName evidence="6">Gamma-glutamyl-gamma-aminobutyraldehyde dehydrogenase</fullName>
    </submittedName>
</protein>
<dbReference type="InterPro" id="IPR016160">
    <property type="entry name" value="Ald_DH_CS_CYS"/>
</dbReference>
<reference evidence="6 7" key="1">
    <citation type="submission" date="2018-06" db="EMBL/GenBank/DDBJ databases">
        <title>Complete Genome Sequence of the Microcystin-Degrading Bacterium Sphingosinicella microcystinivorans Strain B-9.</title>
        <authorList>
            <person name="Jin H."/>
            <person name="Nishizawa T."/>
            <person name="Guo Y."/>
            <person name="Nishizawa A."/>
            <person name="Park H."/>
            <person name="Kato H."/>
            <person name="Tsuji K."/>
            <person name="Harada K."/>
        </authorList>
    </citation>
    <scope>NUCLEOTIDE SEQUENCE [LARGE SCALE GENOMIC DNA]</scope>
    <source>
        <strain evidence="6 7">B9</strain>
    </source>
</reference>
<evidence type="ECO:0000256" key="2">
    <source>
        <dbReference type="ARBA" id="ARBA00023002"/>
    </source>
</evidence>
<keyword evidence="2 4" id="KW-0560">Oxidoreductase</keyword>
<accession>A0AAD1D607</accession>